<dbReference type="OMA" id="FTLCEDA"/>
<evidence type="ECO:0000313" key="2">
    <source>
        <dbReference type="Proteomes" id="UP000688137"/>
    </source>
</evidence>
<dbReference type="AlphaFoldDB" id="A0A8S1KEC0"/>
<dbReference type="EMBL" id="CAJJDM010000019">
    <property type="protein sequence ID" value="CAD8053990.1"/>
    <property type="molecule type" value="Genomic_DNA"/>
</dbReference>
<sequence>MDQTQYSIHQILQNKRDLLRETIRNNDLEKIFQQKRIQTQQNQESEEVSILSSSSSINYRKTQSIIEIESSSDEASLIRLTKIRTKANLTPNYLISVNEYLKRDPYIFQVQKIFTLCEDAILDIKLTSSDLVPYLVEIIYSVTKYKTQIPFQPLTLLLQAFSLHQDYIILQYIKMYLQNNKQETNEIDQFCRKKCFFEDESFLFIICNNIKYANLQMLLFLCETIKNNEFIQAIKVYGAKIFNKNIEHKKEYRKIIKEIQILAEIRLSNKEILYQN</sequence>
<protein>
    <submittedName>
        <fullName evidence="1">Uncharacterized protein</fullName>
    </submittedName>
</protein>
<gene>
    <name evidence="1" type="ORF">PPRIM_AZ9-3.1.T0210242</name>
</gene>
<dbReference type="Proteomes" id="UP000688137">
    <property type="component" value="Unassembled WGS sequence"/>
</dbReference>
<reference evidence="1" key="1">
    <citation type="submission" date="2021-01" db="EMBL/GenBank/DDBJ databases">
        <authorList>
            <consortium name="Genoscope - CEA"/>
            <person name="William W."/>
        </authorList>
    </citation>
    <scope>NUCLEOTIDE SEQUENCE</scope>
</reference>
<comment type="caution">
    <text evidence="1">The sequence shown here is derived from an EMBL/GenBank/DDBJ whole genome shotgun (WGS) entry which is preliminary data.</text>
</comment>
<proteinExistence type="predicted"/>
<evidence type="ECO:0000313" key="1">
    <source>
        <dbReference type="EMBL" id="CAD8053990.1"/>
    </source>
</evidence>
<name>A0A8S1KEC0_PARPR</name>
<accession>A0A8S1KEC0</accession>
<organism evidence="1 2">
    <name type="scientific">Paramecium primaurelia</name>
    <dbReference type="NCBI Taxonomy" id="5886"/>
    <lineage>
        <taxon>Eukaryota</taxon>
        <taxon>Sar</taxon>
        <taxon>Alveolata</taxon>
        <taxon>Ciliophora</taxon>
        <taxon>Intramacronucleata</taxon>
        <taxon>Oligohymenophorea</taxon>
        <taxon>Peniculida</taxon>
        <taxon>Parameciidae</taxon>
        <taxon>Paramecium</taxon>
    </lineage>
</organism>
<keyword evidence="2" id="KW-1185">Reference proteome</keyword>